<dbReference type="GO" id="GO:0016887">
    <property type="term" value="F:ATP hydrolysis activity"/>
    <property type="evidence" value="ECO:0007669"/>
    <property type="project" value="InterPro"/>
</dbReference>
<dbReference type="RefSeq" id="WP_218147957.1">
    <property type="nucleotide sequence ID" value="NZ_FOXB01000053.1"/>
</dbReference>
<feature type="domain" description="ATPase AAA-type core" evidence="1">
    <location>
        <begin position="42"/>
        <end position="328"/>
    </location>
</feature>
<dbReference type="STRING" id="223786.SAMN05216234_15314"/>
<dbReference type="Pfam" id="PF13304">
    <property type="entry name" value="AAA_21"/>
    <property type="match status" value="1"/>
</dbReference>
<protein>
    <recommendedName>
        <fullName evidence="1">ATPase AAA-type core domain-containing protein</fullName>
    </recommendedName>
</protein>
<dbReference type="SUPFAM" id="SSF52540">
    <property type="entry name" value="P-loop containing nucleoside triphosphate hydrolases"/>
    <property type="match status" value="1"/>
</dbReference>
<dbReference type="AlphaFoldDB" id="A0A1I5U2E6"/>
<keyword evidence="3" id="KW-1185">Reference proteome</keyword>
<evidence type="ECO:0000259" key="1">
    <source>
        <dbReference type="Pfam" id="PF13304"/>
    </source>
</evidence>
<organism evidence="2 3">
    <name type="scientific">Hydrogenimonas thermophila</name>
    <dbReference type="NCBI Taxonomy" id="223786"/>
    <lineage>
        <taxon>Bacteria</taxon>
        <taxon>Pseudomonadati</taxon>
        <taxon>Campylobacterota</taxon>
        <taxon>Epsilonproteobacteria</taxon>
        <taxon>Campylobacterales</taxon>
        <taxon>Hydrogenimonadaceae</taxon>
        <taxon>Hydrogenimonas</taxon>
    </lineage>
</organism>
<name>A0A1I5U2E6_9BACT</name>
<dbReference type="Gene3D" id="3.40.50.300">
    <property type="entry name" value="P-loop containing nucleotide triphosphate hydrolases"/>
    <property type="match status" value="1"/>
</dbReference>
<evidence type="ECO:0000313" key="2">
    <source>
        <dbReference type="EMBL" id="SFP89454.1"/>
    </source>
</evidence>
<dbReference type="InterPro" id="IPR027417">
    <property type="entry name" value="P-loop_NTPase"/>
</dbReference>
<sequence>MLKKIEIENFKSFEKRIEFDLSDVRGYSFNKECIKNEIVNKAIIYGYNGVGKSNLALGVFDIVSHITDKRFPNYKYVNYLNANSGEKTAKFKYEFKFDDSLVVYEYEKSDNETILDEKLLINNNLFASIKRGDTNEHLLQTTAKGCETLNKNLTNSNISIIKYIKSNAVLQDNRENKIFYNFIDFVDSMLLFRNLDDRFYIGYDQGTKSLTNEIVKNGYLEDFEKFLNDVGIRCKLAKIKDTEGWDINFIFENKKIPFVEVASSGTISLTVFYYWYQRVKRNNNCKFLFIDEFDAFYHHSLSKTVVERLKELYDVQVILSTHNTSIMSNDILRPDCYFFMYEDKITSLAKSTKKELREAHNIEKMYRAGLFG</sequence>
<dbReference type="PANTHER" id="PTHR40396">
    <property type="entry name" value="ATPASE-LIKE PROTEIN"/>
    <property type="match status" value="1"/>
</dbReference>
<accession>A0A1I5U2E6</accession>
<reference evidence="2 3" key="1">
    <citation type="submission" date="2016-10" db="EMBL/GenBank/DDBJ databases">
        <authorList>
            <person name="de Groot N.N."/>
        </authorList>
    </citation>
    <scope>NUCLEOTIDE SEQUENCE [LARGE SCALE GENOMIC DNA]</scope>
    <source>
        <strain evidence="2 3">EP1-55-1</strain>
    </source>
</reference>
<dbReference type="PANTHER" id="PTHR40396:SF1">
    <property type="entry name" value="ATPASE AAA-TYPE CORE DOMAIN-CONTAINING PROTEIN"/>
    <property type="match status" value="1"/>
</dbReference>
<dbReference type="InterPro" id="IPR003959">
    <property type="entry name" value="ATPase_AAA_core"/>
</dbReference>
<evidence type="ECO:0000313" key="3">
    <source>
        <dbReference type="Proteomes" id="UP000199227"/>
    </source>
</evidence>
<gene>
    <name evidence="2" type="ORF">SAMN05216234_15314</name>
</gene>
<dbReference type="Proteomes" id="UP000199227">
    <property type="component" value="Unassembled WGS sequence"/>
</dbReference>
<dbReference type="GO" id="GO:0005524">
    <property type="term" value="F:ATP binding"/>
    <property type="evidence" value="ECO:0007669"/>
    <property type="project" value="InterPro"/>
</dbReference>
<dbReference type="EMBL" id="FOXB01000053">
    <property type="protein sequence ID" value="SFP89454.1"/>
    <property type="molecule type" value="Genomic_DNA"/>
</dbReference>
<proteinExistence type="predicted"/>